<comment type="caution">
    <text evidence="1">The sequence shown here is derived from an EMBL/GenBank/DDBJ whole genome shotgun (WGS) entry which is preliminary data.</text>
</comment>
<reference evidence="1 2" key="1">
    <citation type="journal article" date="2022" name="Genome Biol. Evol.">
        <title>The Spruce Budworm Genome: Reconstructing the Evolutionary History of Antifreeze Proteins.</title>
        <authorList>
            <person name="Beliveau C."/>
            <person name="Gagne P."/>
            <person name="Picq S."/>
            <person name="Vernygora O."/>
            <person name="Keeling C.I."/>
            <person name="Pinkney K."/>
            <person name="Doucet D."/>
            <person name="Wen F."/>
            <person name="Johnston J.S."/>
            <person name="Maaroufi H."/>
            <person name="Boyle B."/>
            <person name="Laroche J."/>
            <person name="Dewar K."/>
            <person name="Juretic N."/>
            <person name="Blackburn G."/>
            <person name="Nisole A."/>
            <person name="Brunet B."/>
            <person name="Brandao M."/>
            <person name="Lumley L."/>
            <person name="Duan J."/>
            <person name="Quan G."/>
            <person name="Lucarotti C.J."/>
            <person name="Roe A.D."/>
            <person name="Sperling F.A.H."/>
            <person name="Levesque R.C."/>
            <person name="Cusson M."/>
        </authorList>
    </citation>
    <scope>NUCLEOTIDE SEQUENCE [LARGE SCALE GENOMIC DNA]</scope>
    <source>
        <strain evidence="1">Glfc:IPQL:Cfum</strain>
    </source>
</reference>
<accession>A0ACC0KBL7</accession>
<evidence type="ECO:0000313" key="1">
    <source>
        <dbReference type="EMBL" id="KAI8433705.1"/>
    </source>
</evidence>
<organism evidence="1 2">
    <name type="scientific">Choristoneura fumiferana</name>
    <name type="common">Spruce budworm moth</name>
    <name type="synonym">Archips fumiferana</name>
    <dbReference type="NCBI Taxonomy" id="7141"/>
    <lineage>
        <taxon>Eukaryota</taxon>
        <taxon>Metazoa</taxon>
        <taxon>Ecdysozoa</taxon>
        <taxon>Arthropoda</taxon>
        <taxon>Hexapoda</taxon>
        <taxon>Insecta</taxon>
        <taxon>Pterygota</taxon>
        <taxon>Neoptera</taxon>
        <taxon>Endopterygota</taxon>
        <taxon>Lepidoptera</taxon>
        <taxon>Glossata</taxon>
        <taxon>Ditrysia</taxon>
        <taxon>Tortricoidea</taxon>
        <taxon>Tortricidae</taxon>
        <taxon>Tortricinae</taxon>
        <taxon>Choristoneura</taxon>
    </lineage>
</organism>
<dbReference type="Proteomes" id="UP001064048">
    <property type="component" value="Chromosome 29"/>
</dbReference>
<sequence>MGLGGTRLPHASGSLAKVITDWVPCDGHRAEADLGGDGGTTWTDSSQIGKSWPDSFILAQNSASTLIKFNNHMERPNAIKETVNSLQMTKLWQLAEQEIRTKRSSRVIAINEFCADEVAGTASDIKIMENTMHMKFGQTIEDRHLSPSLRRSCLYT</sequence>
<dbReference type="EMBL" id="CM046129">
    <property type="protein sequence ID" value="KAI8433705.1"/>
    <property type="molecule type" value="Genomic_DNA"/>
</dbReference>
<name>A0ACC0KBL7_CHOFU</name>
<evidence type="ECO:0000313" key="2">
    <source>
        <dbReference type="Proteomes" id="UP001064048"/>
    </source>
</evidence>
<protein>
    <submittedName>
        <fullName evidence="1">Uncharacterized protein</fullName>
    </submittedName>
</protein>
<proteinExistence type="predicted"/>
<gene>
    <name evidence="1" type="ORF">MSG28_015700</name>
</gene>
<keyword evidence="2" id="KW-1185">Reference proteome</keyword>